<dbReference type="PANTHER" id="PTHR30349:SF77">
    <property type="entry name" value="TYROSINE RECOMBINASE XERC"/>
    <property type="match status" value="1"/>
</dbReference>
<comment type="subcellular location">
    <subcellularLocation>
        <location evidence="1">Cytoplasm</location>
    </subcellularLocation>
</comment>
<evidence type="ECO:0000256" key="4">
    <source>
        <dbReference type="ARBA" id="ARBA00022829"/>
    </source>
</evidence>
<dbReference type="EMBL" id="MHLE01000016">
    <property type="protein sequence ID" value="OGZ02909.1"/>
    <property type="molecule type" value="Genomic_DNA"/>
</dbReference>
<gene>
    <name evidence="12" type="ORF">A2390_01395</name>
</gene>
<keyword evidence="8" id="KW-0131">Cell cycle</keyword>
<evidence type="ECO:0000256" key="1">
    <source>
        <dbReference type="ARBA" id="ARBA00004496"/>
    </source>
</evidence>
<evidence type="ECO:0000259" key="10">
    <source>
        <dbReference type="PROSITE" id="PS51898"/>
    </source>
</evidence>
<evidence type="ECO:0008006" key="14">
    <source>
        <dbReference type="Google" id="ProtNLM"/>
    </source>
</evidence>
<accession>A0A1G2CNI4</accession>
<dbReference type="PROSITE" id="PS51898">
    <property type="entry name" value="TYR_RECOMBINASE"/>
    <property type="match status" value="1"/>
</dbReference>
<dbReference type="InterPro" id="IPR004107">
    <property type="entry name" value="Integrase_SAM-like_N"/>
</dbReference>
<dbReference type="AlphaFoldDB" id="A0A1G2CNI4"/>
<organism evidence="12 13">
    <name type="scientific">Candidatus Liptonbacteria bacterium RIFOXYB1_FULL_36_10</name>
    <dbReference type="NCBI Taxonomy" id="1798654"/>
    <lineage>
        <taxon>Bacteria</taxon>
        <taxon>Candidatus Liptoniibacteriota</taxon>
    </lineage>
</organism>
<keyword evidence="5" id="KW-0229">DNA integration</keyword>
<feature type="domain" description="Tyr recombinase" evidence="10">
    <location>
        <begin position="102"/>
        <end position="285"/>
    </location>
</feature>
<dbReference type="Pfam" id="PF02899">
    <property type="entry name" value="Phage_int_SAM_1"/>
    <property type="match status" value="1"/>
</dbReference>
<keyword evidence="4" id="KW-0159">Chromosome partition</keyword>
<dbReference type="GO" id="GO:0003677">
    <property type="term" value="F:DNA binding"/>
    <property type="evidence" value="ECO:0007669"/>
    <property type="project" value="UniProtKB-UniRule"/>
</dbReference>
<proteinExistence type="predicted"/>
<dbReference type="PANTHER" id="PTHR30349">
    <property type="entry name" value="PHAGE INTEGRASE-RELATED"/>
    <property type="match status" value="1"/>
</dbReference>
<dbReference type="SUPFAM" id="SSF56349">
    <property type="entry name" value="DNA breaking-rejoining enzymes"/>
    <property type="match status" value="1"/>
</dbReference>
<name>A0A1G2CNI4_9BACT</name>
<dbReference type="InterPro" id="IPR050090">
    <property type="entry name" value="Tyrosine_recombinase_XerCD"/>
</dbReference>
<dbReference type="GO" id="GO:0051301">
    <property type="term" value="P:cell division"/>
    <property type="evidence" value="ECO:0007669"/>
    <property type="project" value="UniProtKB-KW"/>
</dbReference>
<evidence type="ECO:0000256" key="5">
    <source>
        <dbReference type="ARBA" id="ARBA00022908"/>
    </source>
</evidence>
<evidence type="ECO:0000256" key="3">
    <source>
        <dbReference type="ARBA" id="ARBA00022618"/>
    </source>
</evidence>
<dbReference type="InterPro" id="IPR011010">
    <property type="entry name" value="DNA_brk_join_enz"/>
</dbReference>
<keyword evidence="3" id="KW-0132">Cell division</keyword>
<dbReference type="InterPro" id="IPR002104">
    <property type="entry name" value="Integrase_catalytic"/>
</dbReference>
<dbReference type="Gene3D" id="1.10.150.130">
    <property type="match status" value="1"/>
</dbReference>
<dbReference type="InterPro" id="IPR010998">
    <property type="entry name" value="Integrase_recombinase_N"/>
</dbReference>
<evidence type="ECO:0000259" key="11">
    <source>
        <dbReference type="PROSITE" id="PS51900"/>
    </source>
</evidence>
<keyword evidence="2" id="KW-0963">Cytoplasm</keyword>
<dbReference type="Proteomes" id="UP000178599">
    <property type="component" value="Unassembled WGS sequence"/>
</dbReference>
<evidence type="ECO:0000256" key="2">
    <source>
        <dbReference type="ARBA" id="ARBA00022490"/>
    </source>
</evidence>
<dbReference type="GO" id="GO:0007059">
    <property type="term" value="P:chromosome segregation"/>
    <property type="evidence" value="ECO:0007669"/>
    <property type="project" value="UniProtKB-KW"/>
</dbReference>
<dbReference type="Pfam" id="PF00589">
    <property type="entry name" value="Phage_integrase"/>
    <property type="match status" value="1"/>
</dbReference>
<comment type="caution">
    <text evidence="12">The sequence shown here is derived from an EMBL/GenBank/DDBJ whole genome shotgun (WGS) entry which is preliminary data.</text>
</comment>
<feature type="domain" description="Core-binding (CB)" evidence="11">
    <location>
        <begin position="1"/>
        <end position="82"/>
    </location>
</feature>
<evidence type="ECO:0000256" key="8">
    <source>
        <dbReference type="ARBA" id="ARBA00023306"/>
    </source>
</evidence>
<dbReference type="PROSITE" id="PS51900">
    <property type="entry name" value="CB"/>
    <property type="match status" value="1"/>
</dbReference>
<dbReference type="InterPro" id="IPR013762">
    <property type="entry name" value="Integrase-like_cat_sf"/>
</dbReference>
<evidence type="ECO:0000256" key="9">
    <source>
        <dbReference type="PROSITE-ProRule" id="PRU01248"/>
    </source>
</evidence>
<evidence type="ECO:0000256" key="6">
    <source>
        <dbReference type="ARBA" id="ARBA00023125"/>
    </source>
</evidence>
<dbReference type="CDD" id="cd00798">
    <property type="entry name" value="INT_XerDC_C"/>
    <property type="match status" value="1"/>
</dbReference>
<keyword evidence="7" id="KW-0233">DNA recombination</keyword>
<keyword evidence="6 9" id="KW-0238">DNA-binding</keyword>
<dbReference type="GO" id="GO:0006310">
    <property type="term" value="P:DNA recombination"/>
    <property type="evidence" value="ECO:0007669"/>
    <property type="project" value="UniProtKB-KW"/>
</dbReference>
<sequence>MEKCLNDYLNYLEIEKNRSVKTSENYGRYLRYFLKISGVKSSKEITNETVKEFRLYLARQPIKKITQSYYVIALRNFLRYMIKNDIETLPPEKVELPKTPSRQIETINFQELERMLAMPESSSIRGLRDKALLETLFSTGMRVSEICALDRYINLESGEVTVRGKGDKLRVVFLSREAKEAIKKYLDKRMDAEEAMFLSYIKAKNPKIIGRVNPRTVQRLVDFYARKAGIGKRVYPHLLRHSFATDLLVNGADLRSVQEMLGHSSITTTQIYTHITNKELKEIHRTFHARRRK</sequence>
<protein>
    <recommendedName>
        <fullName evidence="14">Tyrosine recombinase XerC</fullName>
    </recommendedName>
</protein>
<evidence type="ECO:0000313" key="13">
    <source>
        <dbReference type="Proteomes" id="UP000178599"/>
    </source>
</evidence>
<reference evidence="12 13" key="1">
    <citation type="journal article" date="2016" name="Nat. Commun.">
        <title>Thousands of microbial genomes shed light on interconnected biogeochemical processes in an aquifer system.</title>
        <authorList>
            <person name="Anantharaman K."/>
            <person name="Brown C.T."/>
            <person name="Hug L.A."/>
            <person name="Sharon I."/>
            <person name="Castelle C.J."/>
            <person name="Probst A.J."/>
            <person name="Thomas B.C."/>
            <person name="Singh A."/>
            <person name="Wilkins M.J."/>
            <person name="Karaoz U."/>
            <person name="Brodie E.L."/>
            <person name="Williams K.H."/>
            <person name="Hubbard S.S."/>
            <person name="Banfield J.F."/>
        </authorList>
    </citation>
    <scope>NUCLEOTIDE SEQUENCE [LARGE SCALE GENOMIC DNA]</scope>
</reference>
<dbReference type="Gene3D" id="1.10.443.10">
    <property type="entry name" value="Intergrase catalytic core"/>
    <property type="match status" value="1"/>
</dbReference>
<dbReference type="InterPro" id="IPR044068">
    <property type="entry name" value="CB"/>
</dbReference>
<evidence type="ECO:0000313" key="12">
    <source>
        <dbReference type="EMBL" id="OGZ02909.1"/>
    </source>
</evidence>
<dbReference type="GO" id="GO:0015074">
    <property type="term" value="P:DNA integration"/>
    <property type="evidence" value="ECO:0007669"/>
    <property type="project" value="UniProtKB-KW"/>
</dbReference>
<dbReference type="GO" id="GO:0005737">
    <property type="term" value="C:cytoplasm"/>
    <property type="evidence" value="ECO:0007669"/>
    <property type="project" value="UniProtKB-SubCell"/>
</dbReference>
<evidence type="ECO:0000256" key="7">
    <source>
        <dbReference type="ARBA" id="ARBA00023172"/>
    </source>
</evidence>